<reference evidence="2 3" key="1">
    <citation type="submission" date="2018-03" db="EMBL/GenBank/DDBJ databases">
        <authorList>
            <person name="Guldener U."/>
        </authorList>
    </citation>
    <scope>NUCLEOTIDE SEQUENCE [LARGE SCALE GENOMIC DNA]</scope>
    <source>
        <strain evidence="2 3">DAOM196992</strain>
    </source>
</reference>
<feature type="compositionally biased region" description="Gly residues" evidence="1">
    <location>
        <begin position="412"/>
        <end position="434"/>
    </location>
</feature>
<evidence type="ECO:0000313" key="3">
    <source>
        <dbReference type="Proteomes" id="UP000323386"/>
    </source>
</evidence>
<feature type="region of interest" description="Disordered" evidence="1">
    <location>
        <begin position="405"/>
        <end position="434"/>
    </location>
</feature>
<proteinExistence type="predicted"/>
<dbReference type="AlphaFoldDB" id="A0A5C3F7A8"/>
<dbReference type="EMBL" id="OOIP01000013">
    <property type="protein sequence ID" value="SPO39141.1"/>
    <property type="molecule type" value="Genomic_DNA"/>
</dbReference>
<protein>
    <submittedName>
        <fullName evidence="2">Uncharacterized protein</fullName>
    </submittedName>
</protein>
<evidence type="ECO:0000313" key="2">
    <source>
        <dbReference type="EMBL" id="SPO39141.1"/>
    </source>
</evidence>
<gene>
    <name evidence="2" type="ORF">PSFLO_04620</name>
</gene>
<organism evidence="2 3">
    <name type="scientific">Pseudozyma flocculosa</name>
    <dbReference type="NCBI Taxonomy" id="84751"/>
    <lineage>
        <taxon>Eukaryota</taxon>
        <taxon>Fungi</taxon>
        <taxon>Dikarya</taxon>
        <taxon>Basidiomycota</taxon>
        <taxon>Ustilaginomycotina</taxon>
        <taxon>Ustilaginomycetes</taxon>
        <taxon>Ustilaginales</taxon>
        <taxon>Ustilaginaceae</taxon>
        <taxon>Pseudozyma</taxon>
    </lineage>
</organism>
<name>A0A5C3F7A8_9BASI</name>
<sequence length="434" mass="46386">MPADHGSAVGNDNADVVMHGDGTSSSSGDTSSPRAGAARDPVTGGANRLPPLRPIDFDTIDEDDPRLPLMIDGYFVCEYPGEHVGNFGFEPARRPDPDPDMYPRVYTGIAGYEPSGESYPCGATEINEELANPLSGRCSNCANGRDGGRSCYQQEAGKPCDHCREKGRPCDVDLRVPTYTGPYAEERALVYRDQRRRWEENEYISCRPAPNIRLAHVSDLDVSGLVWVRISAAVEAAKAHDVQRRGNYERGVGSRQEPGEAHGVLPSLRSVRREVEAALPAMRRVFKAVNRALVEANVAKANDARALMREYKLLSRQIARLDGDDGKEPTLIQQLDTLIEERWAADQSGPSVPRRARRHESRLPRGGPVGVPAAALARRPVGAAPTVPEAGADRAGGAPAACVGVAPAAGAEPGGRGRGGRGGRGGGRGGRGRP</sequence>
<feature type="region of interest" description="Disordered" evidence="1">
    <location>
        <begin position="1"/>
        <end position="60"/>
    </location>
</feature>
<evidence type="ECO:0000256" key="1">
    <source>
        <dbReference type="SAM" id="MobiDB-lite"/>
    </source>
</evidence>
<dbReference type="Proteomes" id="UP000323386">
    <property type="component" value="Unassembled WGS sequence"/>
</dbReference>
<accession>A0A5C3F7A8</accession>
<keyword evidence="3" id="KW-1185">Reference proteome</keyword>
<feature type="region of interest" description="Disordered" evidence="1">
    <location>
        <begin position="345"/>
        <end position="372"/>
    </location>
</feature>
<feature type="compositionally biased region" description="Low complexity" evidence="1">
    <location>
        <begin position="20"/>
        <end position="32"/>
    </location>
</feature>